<evidence type="ECO:0000313" key="5">
    <source>
        <dbReference type="Proteomes" id="UP000538472"/>
    </source>
</evidence>
<dbReference type="GO" id="GO:0008009">
    <property type="term" value="F:chemokine activity"/>
    <property type="evidence" value="ECO:0007669"/>
    <property type="project" value="InterPro"/>
</dbReference>
<dbReference type="GO" id="GO:0006955">
    <property type="term" value="P:immune response"/>
    <property type="evidence" value="ECO:0007669"/>
    <property type="project" value="InterPro"/>
</dbReference>
<dbReference type="EMBL" id="VWZB01000018">
    <property type="protein sequence ID" value="NXF29661.1"/>
    <property type="molecule type" value="Genomic_DNA"/>
</dbReference>
<dbReference type="Proteomes" id="UP000538472">
    <property type="component" value="Unassembled WGS sequence"/>
</dbReference>
<accession>A0A7K8SIS7</accession>
<dbReference type="PANTHER" id="PTHR12015">
    <property type="entry name" value="SMALL INDUCIBLE CYTOKINE A"/>
    <property type="match status" value="1"/>
</dbReference>
<dbReference type="InterPro" id="IPR001811">
    <property type="entry name" value="Chemokine_IL8-like_dom"/>
</dbReference>
<dbReference type="AlphaFoldDB" id="A0A7K8SIS7"/>
<dbReference type="SUPFAM" id="SSF54117">
    <property type="entry name" value="Interleukin 8-like chemokines"/>
    <property type="match status" value="1"/>
</dbReference>
<feature type="domain" description="Chemokine interleukin-8-like" evidence="3">
    <location>
        <begin position="29"/>
        <end position="89"/>
    </location>
</feature>
<evidence type="ECO:0000313" key="4">
    <source>
        <dbReference type="EMBL" id="NXF29661.1"/>
    </source>
</evidence>
<evidence type="ECO:0000259" key="3">
    <source>
        <dbReference type="SMART" id="SM00199"/>
    </source>
</evidence>
<gene>
    <name evidence="4" type="primary">Ccl4_0</name>
    <name evidence="4" type="ORF">NYCBRA_R07468</name>
</gene>
<feature type="signal peptide" evidence="2">
    <location>
        <begin position="1"/>
        <end position="22"/>
    </location>
</feature>
<evidence type="ECO:0000256" key="2">
    <source>
        <dbReference type="SAM" id="SignalP"/>
    </source>
</evidence>
<feature type="non-terminal residue" evidence="4">
    <location>
        <position position="1"/>
    </location>
</feature>
<organism evidence="4 5">
    <name type="scientific">Nyctibius bracteatus</name>
    <name type="common">Rufous potoo</name>
    <dbReference type="NCBI Taxonomy" id="48426"/>
    <lineage>
        <taxon>Eukaryota</taxon>
        <taxon>Metazoa</taxon>
        <taxon>Chordata</taxon>
        <taxon>Craniata</taxon>
        <taxon>Vertebrata</taxon>
        <taxon>Euteleostomi</taxon>
        <taxon>Archelosauria</taxon>
        <taxon>Archosauria</taxon>
        <taxon>Dinosauria</taxon>
        <taxon>Saurischia</taxon>
        <taxon>Theropoda</taxon>
        <taxon>Coelurosauria</taxon>
        <taxon>Aves</taxon>
        <taxon>Neognathae</taxon>
        <taxon>Neoaves</taxon>
        <taxon>Strisores</taxon>
        <taxon>Caprimulgiformes</taxon>
        <taxon>Nyctibiidae</taxon>
        <taxon>Nyctibius</taxon>
    </lineage>
</organism>
<reference evidence="4 5" key="1">
    <citation type="submission" date="2019-09" db="EMBL/GenBank/DDBJ databases">
        <title>Bird 10,000 Genomes (B10K) Project - Family phase.</title>
        <authorList>
            <person name="Zhang G."/>
        </authorList>
    </citation>
    <scope>NUCLEOTIDE SEQUENCE [LARGE SCALE GENOMIC DNA]</scope>
    <source>
        <strain evidence="4">B10K-CU-031-10</strain>
        <tissue evidence="4">Muscle</tissue>
    </source>
</reference>
<proteinExistence type="predicted"/>
<keyword evidence="1" id="KW-0202">Cytokine</keyword>
<keyword evidence="2" id="KW-0732">Signal</keyword>
<comment type="caution">
    <text evidence="4">The sequence shown here is derived from an EMBL/GenBank/DDBJ whole genome shotgun (WGS) entry which is preliminary data.</text>
</comment>
<feature type="non-terminal residue" evidence="4">
    <location>
        <position position="96"/>
    </location>
</feature>
<sequence length="96" mass="11250">MKVFSLALLTLLLATLWTTSLGISFRSPYSECCYRDMFFRKKIPAFLIRRYEETPPSCSRKAVRVELLKGKKVCVDPEQGWFQQYRRQKESTSTST</sequence>
<keyword evidence="5" id="KW-1185">Reference proteome</keyword>
<dbReference type="Gene3D" id="2.40.50.40">
    <property type="match status" value="1"/>
</dbReference>
<protein>
    <submittedName>
        <fullName evidence="4">CCL4 protein</fullName>
    </submittedName>
</protein>
<name>A0A7K8SIS7_9AVES</name>
<dbReference type="InterPro" id="IPR036048">
    <property type="entry name" value="Interleukin_8-like_sf"/>
</dbReference>
<feature type="chain" id="PRO_5029678675" evidence="2">
    <location>
        <begin position="23"/>
        <end position="96"/>
    </location>
</feature>
<dbReference type="GO" id="GO:0005615">
    <property type="term" value="C:extracellular space"/>
    <property type="evidence" value="ECO:0007669"/>
    <property type="project" value="UniProtKB-KW"/>
</dbReference>
<dbReference type="InterPro" id="IPR039809">
    <property type="entry name" value="Chemokine_b/g/d"/>
</dbReference>
<dbReference type="SMART" id="SM00199">
    <property type="entry name" value="SCY"/>
    <property type="match status" value="1"/>
</dbReference>
<evidence type="ECO:0000256" key="1">
    <source>
        <dbReference type="ARBA" id="ARBA00022514"/>
    </source>
</evidence>
<dbReference type="Pfam" id="PF00048">
    <property type="entry name" value="IL8"/>
    <property type="match status" value="1"/>
</dbReference>